<feature type="domain" description="Peptidase M13 N-terminal" evidence="10">
    <location>
        <begin position="79"/>
        <end position="455"/>
    </location>
</feature>
<dbReference type="GO" id="GO:0004222">
    <property type="term" value="F:metalloendopeptidase activity"/>
    <property type="evidence" value="ECO:0007669"/>
    <property type="project" value="InterPro"/>
</dbReference>
<evidence type="ECO:0000256" key="3">
    <source>
        <dbReference type="ARBA" id="ARBA00022670"/>
    </source>
</evidence>
<evidence type="ECO:0000256" key="6">
    <source>
        <dbReference type="ARBA" id="ARBA00022833"/>
    </source>
</evidence>
<dbReference type="GO" id="GO:0016485">
    <property type="term" value="P:protein processing"/>
    <property type="evidence" value="ECO:0007669"/>
    <property type="project" value="TreeGrafter"/>
</dbReference>
<dbReference type="Proteomes" id="UP000827092">
    <property type="component" value="Unassembled WGS sequence"/>
</dbReference>
<comment type="caution">
    <text evidence="11">The sequence shown here is derived from an EMBL/GenBank/DDBJ whole genome shotgun (WGS) entry which is preliminary data.</text>
</comment>
<dbReference type="SUPFAM" id="SSF55486">
    <property type="entry name" value="Metalloproteases ('zincins'), catalytic domain"/>
    <property type="match status" value="1"/>
</dbReference>
<evidence type="ECO:0000256" key="8">
    <source>
        <dbReference type="SAM" id="Phobius"/>
    </source>
</evidence>
<organism evidence="11 12">
    <name type="scientific">Oedothorax gibbosus</name>
    <dbReference type="NCBI Taxonomy" id="931172"/>
    <lineage>
        <taxon>Eukaryota</taxon>
        <taxon>Metazoa</taxon>
        <taxon>Ecdysozoa</taxon>
        <taxon>Arthropoda</taxon>
        <taxon>Chelicerata</taxon>
        <taxon>Arachnida</taxon>
        <taxon>Araneae</taxon>
        <taxon>Araneomorphae</taxon>
        <taxon>Entelegynae</taxon>
        <taxon>Araneoidea</taxon>
        <taxon>Linyphiidae</taxon>
        <taxon>Erigoninae</taxon>
        <taxon>Oedothorax</taxon>
    </lineage>
</organism>
<evidence type="ECO:0000256" key="2">
    <source>
        <dbReference type="ARBA" id="ARBA00007357"/>
    </source>
</evidence>
<keyword evidence="6" id="KW-0862">Zinc</keyword>
<name>A0AAV6UIE1_9ARAC</name>
<evidence type="ECO:0000259" key="10">
    <source>
        <dbReference type="Pfam" id="PF05649"/>
    </source>
</evidence>
<feature type="transmembrane region" description="Helical" evidence="8">
    <location>
        <begin position="21"/>
        <end position="42"/>
    </location>
</feature>
<keyword evidence="8" id="KW-0472">Membrane</keyword>
<evidence type="ECO:0000256" key="4">
    <source>
        <dbReference type="ARBA" id="ARBA00022723"/>
    </source>
</evidence>
<keyword evidence="7" id="KW-0482">Metalloprotease</keyword>
<keyword evidence="3" id="KW-0645">Protease</keyword>
<dbReference type="PROSITE" id="PS51885">
    <property type="entry name" value="NEPRILYSIN"/>
    <property type="match status" value="1"/>
</dbReference>
<keyword evidence="8" id="KW-0812">Transmembrane</keyword>
<dbReference type="InterPro" id="IPR008753">
    <property type="entry name" value="Peptidase_M13_N"/>
</dbReference>
<dbReference type="Gene3D" id="3.40.390.10">
    <property type="entry name" value="Collagenase (Catalytic Domain)"/>
    <property type="match status" value="1"/>
</dbReference>
<sequence length="703" mass="78505">MVTKGACKDWFRDRTNLEKTLLSLSCLLTLTLVLFILIGVAIKGNSSDSTLENESECFSSECIRTAGEILSKMNGRVDPCSNFYEYACGNYGKNPGETTSIAQSAIDSVYLSIKNILESNVSLEVEDMDAVKSLFSSCMEFDGLHRVREESAQVLLQIMQSNGLGMWPVVSTMYEYSGIPLSDRLASLAMMGVPVAFKLDVITDPHIPGSYMLKISPGGPLESGRPATDIIKDAYLRNFMLSSFLLLGTPNYLRATDAVDEILSVDSYYATADQDDSNKGCDYVDTLTPEESVSKLNSLMPEMDWSSLVTMIQKETGLQRPFAVQVHCKSKIRDYLIHLEDTLEKTVDNYLGWRFFVSFSKHILPAFRRNPSGSSRRQPPPRWKECVQLLEKYASPPLAQGLTIVKTHEGTEENVLHLADITQTAVERLVSQTEWLDQDHKTKTLRQLKQTVVNLPYVKKRNGSKGKVLLPLVSKDEYTSAVIGLRRQSIIRKFKSLNPSRDLQDSERGYFLTSASSTSNSSSVALYFDKLIEPYFSRHGSDWQNMGGFGTFLSRELIKDILSIGVGSSVGSNDSLWDSWFRTNRNSSCLFKSFSKRLGLSTEEENKAALKELFLDASSLEMALESAKEGGDSRRIFLPGLKTKSNEQLFFIAYAQTLCQANGPYSTTIPIKNRVNTIVTNSEDFEQAFSCSSTPQPKCRVFS</sequence>
<proteinExistence type="inferred from homology"/>
<evidence type="ECO:0000259" key="9">
    <source>
        <dbReference type="Pfam" id="PF01431"/>
    </source>
</evidence>
<dbReference type="Pfam" id="PF01431">
    <property type="entry name" value="Peptidase_M13"/>
    <property type="match status" value="1"/>
</dbReference>
<evidence type="ECO:0000256" key="7">
    <source>
        <dbReference type="ARBA" id="ARBA00023049"/>
    </source>
</evidence>
<dbReference type="GO" id="GO:0005886">
    <property type="term" value="C:plasma membrane"/>
    <property type="evidence" value="ECO:0007669"/>
    <property type="project" value="TreeGrafter"/>
</dbReference>
<dbReference type="InterPro" id="IPR042089">
    <property type="entry name" value="Peptidase_M13_dom_2"/>
</dbReference>
<dbReference type="InterPro" id="IPR024079">
    <property type="entry name" value="MetalloPept_cat_dom_sf"/>
</dbReference>
<keyword evidence="5" id="KW-0378">Hydrolase</keyword>
<comment type="similarity">
    <text evidence="2">Belongs to the peptidase M13 family.</text>
</comment>
<dbReference type="AlphaFoldDB" id="A0AAV6UIE1"/>
<protein>
    <submittedName>
        <fullName evidence="11">Uncharacterized protein</fullName>
    </submittedName>
</protein>
<evidence type="ECO:0000256" key="1">
    <source>
        <dbReference type="ARBA" id="ARBA00001947"/>
    </source>
</evidence>
<keyword evidence="12" id="KW-1185">Reference proteome</keyword>
<dbReference type="InterPro" id="IPR000718">
    <property type="entry name" value="Peptidase_M13"/>
</dbReference>
<dbReference type="PANTHER" id="PTHR11733">
    <property type="entry name" value="ZINC METALLOPROTEASE FAMILY M13 NEPRILYSIN-RELATED"/>
    <property type="match status" value="1"/>
</dbReference>
<evidence type="ECO:0000313" key="11">
    <source>
        <dbReference type="EMBL" id="KAG8183431.1"/>
    </source>
</evidence>
<accession>A0AAV6UIE1</accession>
<dbReference type="EMBL" id="JAFNEN010000418">
    <property type="protein sequence ID" value="KAG8183431.1"/>
    <property type="molecule type" value="Genomic_DNA"/>
</dbReference>
<dbReference type="GO" id="GO:0046872">
    <property type="term" value="F:metal ion binding"/>
    <property type="evidence" value="ECO:0007669"/>
    <property type="project" value="UniProtKB-KW"/>
</dbReference>
<evidence type="ECO:0000313" key="12">
    <source>
        <dbReference type="Proteomes" id="UP000827092"/>
    </source>
</evidence>
<dbReference type="InterPro" id="IPR018497">
    <property type="entry name" value="Peptidase_M13_C"/>
</dbReference>
<reference evidence="11 12" key="1">
    <citation type="journal article" date="2022" name="Nat. Ecol. Evol.">
        <title>A masculinizing supergene underlies an exaggerated male reproductive morph in a spider.</title>
        <authorList>
            <person name="Hendrickx F."/>
            <person name="De Corte Z."/>
            <person name="Sonet G."/>
            <person name="Van Belleghem S.M."/>
            <person name="Kostlbacher S."/>
            <person name="Vangestel C."/>
        </authorList>
    </citation>
    <scope>NUCLEOTIDE SEQUENCE [LARGE SCALE GENOMIC DNA]</scope>
    <source>
        <strain evidence="11">W744_W776</strain>
    </source>
</reference>
<dbReference type="Pfam" id="PF05649">
    <property type="entry name" value="Peptidase_M13_N"/>
    <property type="match status" value="1"/>
</dbReference>
<comment type="cofactor">
    <cofactor evidence="1">
        <name>Zn(2+)</name>
        <dbReference type="ChEBI" id="CHEBI:29105"/>
    </cofactor>
</comment>
<dbReference type="Gene3D" id="1.10.1380.10">
    <property type="entry name" value="Neutral endopeptidase , domain2"/>
    <property type="match status" value="1"/>
</dbReference>
<feature type="domain" description="Peptidase M13 C-terminal" evidence="9">
    <location>
        <begin position="521"/>
        <end position="694"/>
    </location>
</feature>
<dbReference type="PANTHER" id="PTHR11733:SF241">
    <property type="entry name" value="GH26575P-RELATED"/>
    <property type="match status" value="1"/>
</dbReference>
<gene>
    <name evidence="11" type="ORF">JTE90_023187</name>
</gene>
<keyword evidence="4" id="KW-0479">Metal-binding</keyword>
<evidence type="ECO:0000256" key="5">
    <source>
        <dbReference type="ARBA" id="ARBA00022801"/>
    </source>
</evidence>
<keyword evidence="8" id="KW-1133">Transmembrane helix</keyword>